<protein>
    <submittedName>
        <fullName evidence="1">Uncharacterized protein</fullName>
    </submittedName>
</protein>
<dbReference type="GeneID" id="77925072"/>
<dbReference type="KEGG" id="vg:77925072"/>
<proteinExistence type="predicted"/>
<name>A0A345KN20_9CAUD</name>
<sequence length="57" mass="6764">MKFTWLTYSVAIRRASKIEYQLFCDHNNGSRGTHAWYKQLQHANALRARRARGRGNR</sequence>
<evidence type="ECO:0000313" key="1">
    <source>
        <dbReference type="EMBL" id="AXH44422.1"/>
    </source>
</evidence>
<gene>
    <name evidence="1" type="primary">42</name>
    <name evidence="1" type="ORF">SEA_MARGARETKALI_42</name>
</gene>
<organism evidence="1 2">
    <name type="scientific">Arthrobacter phage MargaretKali</name>
    <dbReference type="NCBI Taxonomy" id="2250414"/>
    <lineage>
        <taxon>Viruses</taxon>
        <taxon>Duplodnaviria</taxon>
        <taxon>Heunggongvirae</taxon>
        <taxon>Uroviricota</taxon>
        <taxon>Caudoviricetes</taxon>
        <taxon>Kumottavirus</taxon>
        <taxon>Kumottavirus margaretkali</taxon>
    </lineage>
</organism>
<evidence type="ECO:0000313" key="2">
    <source>
        <dbReference type="Proteomes" id="UP000257231"/>
    </source>
</evidence>
<dbReference type="Proteomes" id="UP000257231">
    <property type="component" value="Segment"/>
</dbReference>
<dbReference type="RefSeq" id="YP_010649524.1">
    <property type="nucleotide sequence ID" value="NC_070769.1"/>
</dbReference>
<keyword evidence="2" id="KW-1185">Reference proteome</keyword>
<dbReference type="EMBL" id="MH450123">
    <property type="protein sequence ID" value="AXH44422.1"/>
    <property type="molecule type" value="Genomic_DNA"/>
</dbReference>
<accession>A0A345KN20</accession>
<reference evidence="2" key="1">
    <citation type="submission" date="2018-06" db="EMBL/GenBank/DDBJ databases">
        <authorList>
            <person name="Zhirakovskaya E."/>
        </authorList>
    </citation>
    <scope>NUCLEOTIDE SEQUENCE [LARGE SCALE GENOMIC DNA]</scope>
</reference>